<dbReference type="Proteomes" id="UP000534870">
    <property type="component" value="Unassembled WGS sequence"/>
</dbReference>
<feature type="domain" description="Isochorismatase-like" evidence="2">
    <location>
        <begin position="5"/>
        <end position="175"/>
    </location>
</feature>
<sequence>MSTAFIGLDYIMDIAHPSGKISGVAGQVEQRGIISKANQALEMAKAKQWLNILVKVGFGKGYVEQTKNSLLFGQAHKFGAIELGTAGTDFHPDLRVDLSDIIVEKPRVSPFYCTKLEAVLRSNKISRLIVAGVSSTWAVQSTVRDAHDRDYDILVLEDACAAATEEEHKTSMGDLGVISSIIKIENVSAL</sequence>
<dbReference type="EMBL" id="JABXXP010000176">
    <property type="protein sequence ID" value="NVN11440.1"/>
    <property type="molecule type" value="Genomic_DNA"/>
</dbReference>
<dbReference type="InterPro" id="IPR050272">
    <property type="entry name" value="Isochorismatase-like_hydrls"/>
</dbReference>
<dbReference type="Pfam" id="PF00857">
    <property type="entry name" value="Isochorismatase"/>
    <property type="match status" value="1"/>
</dbReference>
<protein>
    <submittedName>
        <fullName evidence="3">Cysteine hydrolase</fullName>
    </submittedName>
</protein>
<dbReference type="AlphaFoldDB" id="A0A7Y7M523"/>
<evidence type="ECO:0000313" key="4">
    <source>
        <dbReference type="Proteomes" id="UP000534870"/>
    </source>
</evidence>
<dbReference type="SUPFAM" id="SSF52499">
    <property type="entry name" value="Isochorismatase-like hydrolases"/>
    <property type="match status" value="1"/>
</dbReference>
<dbReference type="PANTHER" id="PTHR43540">
    <property type="entry name" value="PEROXYUREIDOACRYLATE/UREIDOACRYLATE AMIDOHYDROLASE-RELATED"/>
    <property type="match status" value="1"/>
</dbReference>
<dbReference type="InterPro" id="IPR036380">
    <property type="entry name" value="Isochorismatase-like_sf"/>
</dbReference>
<proteinExistence type="predicted"/>
<name>A0A7Y7M523_9PROT</name>
<evidence type="ECO:0000313" key="3">
    <source>
        <dbReference type="EMBL" id="NVN11440.1"/>
    </source>
</evidence>
<dbReference type="PANTHER" id="PTHR43540:SF1">
    <property type="entry name" value="ISOCHORISMATASE HYDROLASE"/>
    <property type="match status" value="1"/>
</dbReference>
<accession>A0A7Y7M523</accession>
<gene>
    <name evidence="3" type="ORF">HUK84_09945</name>
</gene>
<organism evidence="3 4">
    <name type="scientific">Nguyenibacter vanlangensis</name>
    <dbReference type="NCBI Taxonomy" id="1216886"/>
    <lineage>
        <taxon>Bacteria</taxon>
        <taxon>Pseudomonadati</taxon>
        <taxon>Pseudomonadota</taxon>
        <taxon>Alphaproteobacteria</taxon>
        <taxon>Acetobacterales</taxon>
        <taxon>Acetobacteraceae</taxon>
        <taxon>Nguyenibacter</taxon>
    </lineage>
</organism>
<comment type="caution">
    <text evidence="3">The sequence shown here is derived from an EMBL/GenBank/DDBJ whole genome shotgun (WGS) entry which is preliminary data.</text>
</comment>
<evidence type="ECO:0000256" key="1">
    <source>
        <dbReference type="ARBA" id="ARBA00022801"/>
    </source>
</evidence>
<dbReference type="Gene3D" id="3.40.50.850">
    <property type="entry name" value="Isochorismatase-like"/>
    <property type="match status" value="1"/>
</dbReference>
<keyword evidence="1 3" id="KW-0378">Hydrolase</keyword>
<evidence type="ECO:0000259" key="2">
    <source>
        <dbReference type="Pfam" id="PF00857"/>
    </source>
</evidence>
<reference evidence="3 4" key="1">
    <citation type="submission" date="2020-06" db="EMBL/GenBank/DDBJ databases">
        <title>Description of novel acetic acid bacteria.</title>
        <authorList>
            <person name="Sombolestani A."/>
        </authorList>
    </citation>
    <scope>NUCLEOTIDE SEQUENCE [LARGE SCALE GENOMIC DNA]</scope>
    <source>
        <strain evidence="3 4">LMG 31431</strain>
    </source>
</reference>
<dbReference type="CDD" id="cd00431">
    <property type="entry name" value="cysteine_hydrolases"/>
    <property type="match status" value="1"/>
</dbReference>
<dbReference type="GO" id="GO:0016787">
    <property type="term" value="F:hydrolase activity"/>
    <property type="evidence" value="ECO:0007669"/>
    <property type="project" value="UniProtKB-KW"/>
</dbReference>
<dbReference type="InterPro" id="IPR000868">
    <property type="entry name" value="Isochorismatase-like_dom"/>
</dbReference>
<dbReference type="RefSeq" id="WP_176640149.1">
    <property type="nucleotide sequence ID" value="NZ_JABXXP010000176.1"/>
</dbReference>